<keyword evidence="3" id="KW-1185">Reference proteome</keyword>
<keyword evidence="1" id="KW-1133">Transmembrane helix</keyword>
<evidence type="ECO:0000313" key="3">
    <source>
        <dbReference type="Proteomes" id="UP001302249"/>
    </source>
</evidence>
<reference evidence="2 3" key="1">
    <citation type="submission" date="2023-09" db="EMBL/GenBank/DDBJ databases">
        <authorList>
            <person name="Rey-Velasco X."/>
        </authorList>
    </citation>
    <scope>NUCLEOTIDE SEQUENCE [LARGE SCALE GENOMIC DNA]</scope>
    <source>
        <strain evidence="2 3">W311</strain>
    </source>
</reference>
<gene>
    <name evidence="2" type="ORF">RPR59_10335</name>
</gene>
<dbReference type="EMBL" id="CP135076">
    <property type="protein sequence ID" value="WNO52854.1"/>
    <property type="molecule type" value="Genomic_DNA"/>
</dbReference>
<evidence type="ECO:0000256" key="1">
    <source>
        <dbReference type="SAM" id="Phobius"/>
    </source>
</evidence>
<evidence type="ECO:0008006" key="4">
    <source>
        <dbReference type="Google" id="ProtNLM"/>
    </source>
</evidence>
<proteinExistence type="predicted"/>
<dbReference type="RefSeq" id="WP_313913717.1">
    <property type="nucleotide sequence ID" value="NZ_CP135076.1"/>
</dbReference>
<protein>
    <recommendedName>
        <fullName evidence="4">Cardiolipin synthase N-terminal domain-containing protein</fullName>
    </recommendedName>
</protein>
<feature type="transmembrane region" description="Helical" evidence="1">
    <location>
        <begin position="21"/>
        <end position="44"/>
    </location>
</feature>
<evidence type="ECO:0000313" key="2">
    <source>
        <dbReference type="EMBL" id="WNO52854.1"/>
    </source>
</evidence>
<keyword evidence="1" id="KW-0812">Transmembrane</keyword>
<keyword evidence="1" id="KW-0472">Membrane</keyword>
<organism evidence="2 3">
    <name type="scientific">Stakelama saccharophila</name>
    <dbReference type="NCBI Taxonomy" id="3075605"/>
    <lineage>
        <taxon>Bacteria</taxon>
        <taxon>Pseudomonadati</taxon>
        <taxon>Pseudomonadota</taxon>
        <taxon>Alphaproteobacteria</taxon>
        <taxon>Sphingomonadales</taxon>
        <taxon>Sphingomonadaceae</taxon>
        <taxon>Stakelama</taxon>
    </lineage>
</organism>
<name>A0ABZ0B961_9SPHN</name>
<dbReference type="Proteomes" id="UP001302249">
    <property type="component" value="Chromosome"/>
</dbReference>
<accession>A0ABZ0B961</accession>
<sequence>MLGVIGIWLFRSGRLAGRRVALAWAVFALLPLFGAGAYQFFFVFSSDTHDTLRHVVPAEES</sequence>